<organism evidence="1 2">
    <name type="scientific">Nasonia vitripennis</name>
    <name type="common">Parasitic wasp</name>
    <dbReference type="NCBI Taxonomy" id="7425"/>
    <lineage>
        <taxon>Eukaryota</taxon>
        <taxon>Metazoa</taxon>
        <taxon>Ecdysozoa</taxon>
        <taxon>Arthropoda</taxon>
        <taxon>Hexapoda</taxon>
        <taxon>Insecta</taxon>
        <taxon>Pterygota</taxon>
        <taxon>Neoptera</taxon>
        <taxon>Endopterygota</taxon>
        <taxon>Hymenoptera</taxon>
        <taxon>Apocrita</taxon>
        <taxon>Proctotrupomorpha</taxon>
        <taxon>Chalcidoidea</taxon>
        <taxon>Pteromalidae</taxon>
        <taxon>Pteromalinae</taxon>
        <taxon>Nasonia</taxon>
    </lineage>
</organism>
<evidence type="ECO:0008006" key="3">
    <source>
        <dbReference type="Google" id="ProtNLM"/>
    </source>
</evidence>
<evidence type="ECO:0000313" key="2">
    <source>
        <dbReference type="Proteomes" id="UP000002358"/>
    </source>
</evidence>
<dbReference type="InParanoid" id="A0A7M7QPC8"/>
<keyword evidence="2" id="KW-1185">Reference proteome</keyword>
<dbReference type="KEGG" id="nvi:116417827"/>
<dbReference type="Proteomes" id="UP000002358">
    <property type="component" value="Chromosome 5"/>
</dbReference>
<dbReference type="OrthoDB" id="6509413at2759"/>
<accession>A0A7M7QPC8</accession>
<proteinExistence type="predicted"/>
<sequence length="154" mass="18197">MLQNMNVALLLFNINQNEVDLRERRQKRAAFRRIKLERKVFRDRSNPFNLEEEHFRQLYRMTPALALDLIRILQDGINDQGVSYIPVHLQVLAALQFFAQGGYQNGISQNYRHPLGRSTFSRCLHRVVRALSWIADDWITFPESREERQQVSNG</sequence>
<dbReference type="EnsemblMetazoa" id="XM_031932935">
    <property type="protein sequence ID" value="XP_031788795"/>
    <property type="gene ID" value="LOC116417827"/>
</dbReference>
<name>A0A7M7QPC8_NASVI</name>
<reference evidence="1" key="1">
    <citation type="submission" date="2021-01" db="UniProtKB">
        <authorList>
            <consortium name="EnsemblMetazoa"/>
        </authorList>
    </citation>
    <scope>IDENTIFICATION</scope>
</reference>
<protein>
    <recommendedName>
        <fullName evidence="3">Nuclease HARBI1</fullName>
    </recommendedName>
</protein>
<dbReference type="GeneID" id="116417827"/>
<dbReference type="RefSeq" id="XP_031788795.1">
    <property type="nucleotide sequence ID" value="XM_031932935.1"/>
</dbReference>
<dbReference type="AlphaFoldDB" id="A0A7M7QPC8"/>
<evidence type="ECO:0000313" key="1">
    <source>
        <dbReference type="EnsemblMetazoa" id="XP_031788795"/>
    </source>
</evidence>